<dbReference type="Proteomes" id="UP000198287">
    <property type="component" value="Unassembled WGS sequence"/>
</dbReference>
<keyword evidence="2" id="KW-0862">Zinc</keyword>
<name>A0A226D7K7_FOLCA</name>
<accession>A0A226D7K7</accession>
<reference evidence="4 5" key="1">
    <citation type="submission" date="2015-12" db="EMBL/GenBank/DDBJ databases">
        <title>The genome of Folsomia candida.</title>
        <authorList>
            <person name="Faddeeva A."/>
            <person name="Derks M.F."/>
            <person name="Anvar Y."/>
            <person name="Smit S."/>
            <person name="Van Straalen N."/>
            <person name="Roelofs D."/>
        </authorList>
    </citation>
    <scope>NUCLEOTIDE SEQUENCE [LARGE SCALE GENOMIC DNA]</scope>
    <source>
        <strain evidence="4 5">VU population</strain>
        <tissue evidence="4">Whole body</tissue>
    </source>
</reference>
<dbReference type="EMBL" id="LNIX01000029">
    <property type="protein sequence ID" value="OXA41532.1"/>
    <property type="molecule type" value="Genomic_DNA"/>
</dbReference>
<keyword evidence="2" id="KW-0863">Zinc-finger</keyword>
<dbReference type="GO" id="GO:0003676">
    <property type="term" value="F:nucleic acid binding"/>
    <property type="evidence" value="ECO:0007669"/>
    <property type="project" value="InterPro"/>
</dbReference>
<sequence>MKFERTKVYVHFTLIKNMMASTRKEIPIAIRDLVIQDWKGGQKGGLSQRQIGTKYKLARTTIQTIIKNFRANGSVQNKVRSGRKPILAHPEVRHVLNKVNVTPSLSAPKLSTEIKEMFGKQSSPEASYCTEECNQTSEVCQRPHFQATNILGHILWTDESKFNVFGSDGRRRVWRYPKEALNPKNLNPTVKHGGGSVMVWGCMASRICSKTWTWTTICLPTRQRSETLCHVHHGILQEKKIPKLEWPPQSPDLNPIEHLWDHIEREIRKKSFSGIPGLKSRIREVWETISEDVTKNLRTHMKKAERPVFPCHLCPLTFYSERGIFFQVKNFHEQKKYFCTICGKNLRSAHGLRYHIRVNHATNEAPTYFCQYCEYQNRIKENLTSQVARCTWV</sequence>
<dbReference type="GO" id="GO:0008270">
    <property type="term" value="F:zinc ion binding"/>
    <property type="evidence" value="ECO:0007669"/>
    <property type="project" value="UniProtKB-KW"/>
</dbReference>
<dbReference type="Gene3D" id="1.10.10.10">
    <property type="entry name" value="Winged helix-like DNA-binding domain superfamily/Winged helix DNA-binding domain"/>
    <property type="match status" value="1"/>
</dbReference>
<keyword evidence="5" id="KW-1185">Reference proteome</keyword>
<dbReference type="OrthoDB" id="427030at2759"/>
<comment type="caution">
    <text evidence="4">The sequence shown here is derived from an EMBL/GenBank/DDBJ whole genome shotgun (WGS) entry which is preliminary data.</text>
</comment>
<dbReference type="InterPro" id="IPR052338">
    <property type="entry name" value="Transposase_5"/>
</dbReference>
<dbReference type="PANTHER" id="PTHR23022:SF135">
    <property type="entry name" value="SI:DKEY-77F5.3"/>
    <property type="match status" value="1"/>
</dbReference>
<protein>
    <submittedName>
        <fullName evidence="4">Transposable element Tc1 transposase</fullName>
    </submittedName>
</protein>
<dbReference type="Gene3D" id="3.30.160.60">
    <property type="entry name" value="Classic Zinc Finger"/>
    <property type="match status" value="1"/>
</dbReference>
<comment type="subcellular location">
    <subcellularLocation>
        <location evidence="1">Nucleus</location>
    </subcellularLocation>
</comment>
<organism evidence="4 5">
    <name type="scientific">Folsomia candida</name>
    <name type="common">Springtail</name>
    <dbReference type="NCBI Taxonomy" id="158441"/>
    <lineage>
        <taxon>Eukaryota</taxon>
        <taxon>Metazoa</taxon>
        <taxon>Ecdysozoa</taxon>
        <taxon>Arthropoda</taxon>
        <taxon>Hexapoda</taxon>
        <taxon>Collembola</taxon>
        <taxon>Entomobryomorpha</taxon>
        <taxon>Isotomoidea</taxon>
        <taxon>Isotomidae</taxon>
        <taxon>Proisotominae</taxon>
        <taxon>Folsomia</taxon>
    </lineage>
</organism>
<feature type="domain" description="C2H2-type" evidence="3">
    <location>
        <begin position="337"/>
        <end position="365"/>
    </location>
</feature>
<dbReference type="PROSITE" id="PS00028">
    <property type="entry name" value="ZINC_FINGER_C2H2_1"/>
    <property type="match status" value="1"/>
</dbReference>
<dbReference type="STRING" id="158441.A0A226D7K7"/>
<dbReference type="PANTHER" id="PTHR23022">
    <property type="entry name" value="TRANSPOSABLE ELEMENT-RELATED"/>
    <property type="match status" value="1"/>
</dbReference>
<dbReference type="SUPFAM" id="SSF57667">
    <property type="entry name" value="beta-beta-alpha zinc fingers"/>
    <property type="match status" value="1"/>
</dbReference>
<evidence type="ECO:0000313" key="4">
    <source>
        <dbReference type="EMBL" id="OXA41532.1"/>
    </source>
</evidence>
<dbReference type="InterPro" id="IPR013087">
    <property type="entry name" value="Znf_C2H2_type"/>
</dbReference>
<dbReference type="InterPro" id="IPR009057">
    <property type="entry name" value="Homeodomain-like_sf"/>
</dbReference>
<gene>
    <name evidence="4" type="ORF">Fcan01_23714</name>
</gene>
<evidence type="ECO:0000259" key="3">
    <source>
        <dbReference type="PROSITE" id="PS50157"/>
    </source>
</evidence>
<dbReference type="InterPro" id="IPR036236">
    <property type="entry name" value="Znf_C2H2_sf"/>
</dbReference>
<evidence type="ECO:0000313" key="5">
    <source>
        <dbReference type="Proteomes" id="UP000198287"/>
    </source>
</evidence>
<dbReference type="InterPro" id="IPR036397">
    <property type="entry name" value="RNaseH_sf"/>
</dbReference>
<dbReference type="GO" id="GO:0005634">
    <property type="term" value="C:nucleus"/>
    <property type="evidence" value="ECO:0007669"/>
    <property type="project" value="UniProtKB-SubCell"/>
</dbReference>
<evidence type="ECO:0000256" key="1">
    <source>
        <dbReference type="ARBA" id="ARBA00004123"/>
    </source>
</evidence>
<dbReference type="Gene3D" id="3.30.420.10">
    <property type="entry name" value="Ribonuclease H-like superfamily/Ribonuclease H"/>
    <property type="match status" value="1"/>
</dbReference>
<dbReference type="SUPFAM" id="SSF46689">
    <property type="entry name" value="Homeodomain-like"/>
    <property type="match status" value="1"/>
</dbReference>
<keyword evidence="2" id="KW-0479">Metal-binding</keyword>
<dbReference type="InterPro" id="IPR036388">
    <property type="entry name" value="WH-like_DNA-bd_sf"/>
</dbReference>
<proteinExistence type="predicted"/>
<dbReference type="PROSITE" id="PS50157">
    <property type="entry name" value="ZINC_FINGER_C2H2_2"/>
    <property type="match status" value="1"/>
</dbReference>
<dbReference type="AlphaFoldDB" id="A0A226D7K7"/>
<evidence type="ECO:0000256" key="2">
    <source>
        <dbReference type="PROSITE-ProRule" id="PRU00042"/>
    </source>
</evidence>